<evidence type="ECO:0000256" key="8">
    <source>
        <dbReference type="ARBA" id="ARBA00022842"/>
    </source>
</evidence>
<comment type="cofactor">
    <cofactor evidence="1">
        <name>Mg(2+)</name>
        <dbReference type="ChEBI" id="CHEBI:18420"/>
    </cofactor>
</comment>
<keyword evidence="8" id="KW-0460">Magnesium</keyword>
<evidence type="ECO:0000256" key="2">
    <source>
        <dbReference type="ARBA" id="ARBA00022649"/>
    </source>
</evidence>
<name>A0AAE4NU56_9EURY</name>
<dbReference type="SUPFAM" id="SSF81301">
    <property type="entry name" value="Nucleotidyltransferase"/>
    <property type="match status" value="1"/>
</dbReference>
<evidence type="ECO:0000259" key="13">
    <source>
        <dbReference type="Pfam" id="PF01909"/>
    </source>
</evidence>
<proteinExistence type="inferred from homology"/>
<dbReference type="InterPro" id="IPR036388">
    <property type="entry name" value="WH-like_DNA-bd_sf"/>
</dbReference>
<protein>
    <recommendedName>
        <fullName evidence="9">protein adenylyltransferase</fullName>
        <ecNumber evidence="9">2.7.7.108</ecNumber>
    </recommendedName>
</protein>
<dbReference type="Pfam" id="PF01909">
    <property type="entry name" value="NTP_transf_2"/>
    <property type="match status" value="1"/>
</dbReference>
<keyword evidence="5" id="KW-0479">Metal-binding</keyword>
<dbReference type="SUPFAM" id="SSF46785">
    <property type="entry name" value="Winged helix' DNA-binding domain"/>
    <property type="match status" value="1"/>
</dbReference>
<comment type="catalytic activity">
    <reaction evidence="12">
        <text>L-tyrosyl-[protein] + ATP = O-(5'-adenylyl)-L-tyrosyl-[protein] + diphosphate</text>
        <dbReference type="Rhea" id="RHEA:54288"/>
        <dbReference type="Rhea" id="RHEA-COMP:10136"/>
        <dbReference type="Rhea" id="RHEA-COMP:13846"/>
        <dbReference type="ChEBI" id="CHEBI:30616"/>
        <dbReference type="ChEBI" id="CHEBI:33019"/>
        <dbReference type="ChEBI" id="CHEBI:46858"/>
        <dbReference type="ChEBI" id="CHEBI:83624"/>
        <dbReference type="EC" id="2.7.7.108"/>
    </reaction>
</comment>
<evidence type="ECO:0000256" key="11">
    <source>
        <dbReference type="ARBA" id="ARBA00047518"/>
    </source>
</evidence>
<organism evidence="14 15">
    <name type="scientific">Thermococcus waiotapuensis</name>
    <dbReference type="NCBI Taxonomy" id="90909"/>
    <lineage>
        <taxon>Archaea</taxon>
        <taxon>Methanobacteriati</taxon>
        <taxon>Methanobacteriota</taxon>
        <taxon>Thermococci</taxon>
        <taxon>Thermococcales</taxon>
        <taxon>Thermococcaceae</taxon>
        <taxon>Thermococcus</taxon>
    </lineage>
</organism>
<dbReference type="GO" id="GO:0046872">
    <property type="term" value="F:metal ion binding"/>
    <property type="evidence" value="ECO:0007669"/>
    <property type="project" value="UniProtKB-KW"/>
</dbReference>
<evidence type="ECO:0000313" key="15">
    <source>
        <dbReference type="Proteomes" id="UP001245683"/>
    </source>
</evidence>
<dbReference type="EC" id="2.7.7.108" evidence="9"/>
<evidence type="ECO:0000256" key="5">
    <source>
        <dbReference type="ARBA" id="ARBA00022723"/>
    </source>
</evidence>
<feature type="domain" description="Polymerase nucleotidyl transferase" evidence="13">
    <location>
        <begin position="87"/>
        <end position="138"/>
    </location>
</feature>
<dbReference type="InterPro" id="IPR036390">
    <property type="entry name" value="WH_DNA-bd_sf"/>
</dbReference>
<dbReference type="CDD" id="cd05403">
    <property type="entry name" value="NT_KNTase_like"/>
    <property type="match status" value="1"/>
</dbReference>
<comment type="catalytic activity">
    <reaction evidence="11">
        <text>O-(5'-adenylyl)-L-tyrosyl-[protein] + ATP = O-[5'-(adenylyl-(5'-&gt;3')-adenylyl)]-L-tyrosyl-[protein] + diphosphate</text>
        <dbReference type="Rhea" id="RHEA:66528"/>
        <dbReference type="Rhea" id="RHEA-COMP:13846"/>
        <dbReference type="Rhea" id="RHEA-COMP:17046"/>
        <dbReference type="ChEBI" id="CHEBI:30616"/>
        <dbReference type="ChEBI" id="CHEBI:33019"/>
        <dbReference type="ChEBI" id="CHEBI:83624"/>
        <dbReference type="ChEBI" id="CHEBI:167160"/>
    </reaction>
</comment>
<dbReference type="GO" id="GO:0070733">
    <property type="term" value="F:AMPylase activity"/>
    <property type="evidence" value="ECO:0007669"/>
    <property type="project" value="UniProtKB-EC"/>
</dbReference>
<keyword evidence="3" id="KW-0808">Transferase</keyword>
<evidence type="ECO:0000256" key="12">
    <source>
        <dbReference type="ARBA" id="ARBA00048696"/>
    </source>
</evidence>
<dbReference type="Gene3D" id="3.30.460.10">
    <property type="entry name" value="Beta Polymerase, domain 2"/>
    <property type="match status" value="1"/>
</dbReference>
<comment type="similarity">
    <text evidence="10">Belongs to the MntA antitoxin family.</text>
</comment>
<dbReference type="EMBL" id="JAVDZE010000001">
    <property type="protein sequence ID" value="MDV3103377.1"/>
    <property type="molecule type" value="Genomic_DNA"/>
</dbReference>
<evidence type="ECO:0000256" key="1">
    <source>
        <dbReference type="ARBA" id="ARBA00001946"/>
    </source>
</evidence>
<accession>A0AAE4NU56</accession>
<reference evidence="14 15" key="1">
    <citation type="submission" date="2023-08" db="EMBL/GenBank/DDBJ databases">
        <title>Draft genome sequence of Thermococcus waiotapuensis WT1T, a thermophilic sulphur-dependent archaeon from order Thermococcales.</title>
        <authorList>
            <person name="Manners S.H."/>
            <person name="Carere C.R."/>
            <person name="Dhami M.K."/>
            <person name="Dobson R.C.J."/>
            <person name="Stott M.B."/>
        </authorList>
    </citation>
    <scope>NUCLEOTIDE SEQUENCE [LARGE SCALE GENOMIC DNA]</scope>
    <source>
        <strain evidence="14 15">WT1</strain>
    </source>
</reference>
<sequence length="150" mass="17191">MIHRLASTENRERILEYILEIEEFGPEEVASALNLSKGLVSTYFRELIKLGIIHKRGRRFCLSKGPELKELKRFLNFWSLREALLPLKEDWMLALGVYGSFARGENGKTSDVDVWILVEDADPLTIMEFKEKLEKVLGGKLTCSFSQGIN</sequence>
<comment type="caution">
    <text evidence="14">The sequence shown here is derived from an EMBL/GenBank/DDBJ whole genome shotgun (WGS) entry which is preliminary data.</text>
</comment>
<dbReference type="InterPro" id="IPR052038">
    <property type="entry name" value="Type-VII_TA_antitoxin"/>
</dbReference>
<keyword evidence="2" id="KW-1277">Toxin-antitoxin system</keyword>
<evidence type="ECO:0000256" key="3">
    <source>
        <dbReference type="ARBA" id="ARBA00022679"/>
    </source>
</evidence>
<keyword evidence="4" id="KW-0548">Nucleotidyltransferase</keyword>
<dbReference type="Proteomes" id="UP001245683">
    <property type="component" value="Unassembled WGS sequence"/>
</dbReference>
<dbReference type="AlphaFoldDB" id="A0AAE4NU56"/>
<evidence type="ECO:0000313" key="14">
    <source>
        <dbReference type="EMBL" id="MDV3103377.1"/>
    </source>
</evidence>
<gene>
    <name evidence="14" type="ORF">RBI02_02280</name>
</gene>
<dbReference type="GO" id="GO:0005524">
    <property type="term" value="F:ATP binding"/>
    <property type="evidence" value="ECO:0007669"/>
    <property type="project" value="UniProtKB-KW"/>
</dbReference>
<evidence type="ECO:0000256" key="6">
    <source>
        <dbReference type="ARBA" id="ARBA00022741"/>
    </source>
</evidence>
<dbReference type="InterPro" id="IPR002934">
    <property type="entry name" value="Polymerase_NTP_transf_dom"/>
</dbReference>
<evidence type="ECO:0000256" key="4">
    <source>
        <dbReference type="ARBA" id="ARBA00022695"/>
    </source>
</evidence>
<keyword evidence="6" id="KW-0547">Nucleotide-binding</keyword>
<keyword evidence="7" id="KW-0067">ATP-binding</keyword>
<evidence type="ECO:0000256" key="10">
    <source>
        <dbReference type="ARBA" id="ARBA00038276"/>
    </source>
</evidence>
<dbReference type="Gene3D" id="1.10.10.10">
    <property type="entry name" value="Winged helix-like DNA-binding domain superfamily/Winged helix DNA-binding domain"/>
    <property type="match status" value="1"/>
</dbReference>
<dbReference type="PANTHER" id="PTHR33571:SF14">
    <property type="entry name" value="PROTEIN ADENYLYLTRANSFERASE MJ0435-RELATED"/>
    <property type="match status" value="1"/>
</dbReference>
<dbReference type="InterPro" id="IPR043519">
    <property type="entry name" value="NT_sf"/>
</dbReference>
<evidence type="ECO:0000256" key="7">
    <source>
        <dbReference type="ARBA" id="ARBA00022840"/>
    </source>
</evidence>
<dbReference type="PANTHER" id="PTHR33571">
    <property type="entry name" value="SSL8005 PROTEIN"/>
    <property type="match status" value="1"/>
</dbReference>
<dbReference type="RefSeq" id="WP_315340012.1">
    <property type="nucleotide sequence ID" value="NZ_JAVDZE010000001.1"/>
</dbReference>
<evidence type="ECO:0000256" key="9">
    <source>
        <dbReference type="ARBA" id="ARBA00034531"/>
    </source>
</evidence>
<keyword evidence="15" id="KW-1185">Reference proteome</keyword>